<protein>
    <submittedName>
        <fullName evidence="1">Uncharacterized protein</fullName>
    </submittedName>
</protein>
<keyword evidence="2" id="KW-1185">Reference proteome</keyword>
<accession>F3QLF2</accession>
<evidence type="ECO:0000313" key="2">
    <source>
        <dbReference type="Proteomes" id="UP000005156"/>
    </source>
</evidence>
<dbReference type="AlphaFoldDB" id="F3QLF2"/>
<reference evidence="1 2" key="1">
    <citation type="submission" date="2011-02" db="EMBL/GenBank/DDBJ databases">
        <authorList>
            <person name="Weinstock G."/>
            <person name="Sodergren E."/>
            <person name="Clifton S."/>
            <person name="Fulton L."/>
            <person name="Fulton B."/>
            <person name="Courtney L."/>
            <person name="Fronick C."/>
            <person name="Harrison M."/>
            <person name="Strong C."/>
            <person name="Farmer C."/>
            <person name="Delahaunty K."/>
            <person name="Markovic C."/>
            <person name="Hall O."/>
            <person name="Minx P."/>
            <person name="Tomlinson C."/>
            <person name="Mitreva M."/>
            <person name="Hou S."/>
            <person name="Chen J."/>
            <person name="Wollam A."/>
            <person name="Pepin K.H."/>
            <person name="Johnson M."/>
            <person name="Bhonagiri V."/>
            <person name="Zhang X."/>
            <person name="Suruliraj S."/>
            <person name="Warren W."/>
            <person name="Chinwalla A."/>
            <person name="Mardis E.R."/>
            <person name="Wilson R.K."/>
        </authorList>
    </citation>
    <scope>NUCLEOTIDE SEQUENCE [LARGE SCALE GENOMIC DNA]</scope>
    <source>
        <strain evidence="1 2">YIT 11859</strain>
    </source>
</reference>
<gene>
    <name evidence="1" type="ORF">HMPREF9439_01770</name>
</gene>
<sequence>MSIIGDGVESFGFAARKPFGLSTYIREAKSGTNFYRKPQQRTDKGNILLC</sequence>
<dbReference type="HOGENOM" id="CLU_3120782_0_0_4"/>
<comment type="caution">
    <text evidence="1">The sequence shown here is derived from an EMBL/GenBank/DDBJ whole genome shotgun (WGS) entry which is preliminary data.</text>
</comment>
<name>F3QLF2_9BURK</name>
<proteinExistence type="predicted"/>
<dbReference type="EMBL" id="AFBP01000056">
    <property type="protein sequence ID" value="EGG53464.1"/>
    <property type="molecule type" value="Genomic_DNA"/>
</dbReference>
<dbReference type="Proteomes" id="UP000005156">
    <property type="component" value="Unassembled WGS sequence"/>
</dbReference>
<organism evidence="1 2">
    <name type="scientific">Parasutterella excrementihominis YIT 11859</name>
    <dbReference type="NCBI Taxonomy" id="762966"/>
    <lineage>
        <taxon>Bacteria</taxon>
        <taxon>Pseudomonadati</taxon>
        <taxon>Pseudomonadota</taxon>
        <taxon>Betaproteobacteria</taxon>
        <taxon>Burkholderiales</taxon>
        <taxon>Sutterellaceae</taxon>
        <taxon>Parasutterella</taxon>
    </lineage>
</organism>
<evidence type="ECO:0000313" key="1">
    <source>
        <dbReference type="EMBL" id="EGG53464.1"/>
    </source>
</evidence>